<comment type="caution">
    <text evidence="1">The sequence shown here is derived from an EMBL/GenBank/DDBJ whole genome shotgun (WGS) entry which is preliminary data.</text>
</comment>
<name>A0ABP7J1P1_9ACTN</name>
<dbReference type="EMBL" id="BAAAZR010000031">
    <property type="protein sequence ID" value="GAA3832432.1"/>
    <property type="molecule type" value="Genomic_DNA"/>
</dbReference>
<dbReference type="Proteomes" id="UP001500888">
    <property type="component" value="Unassembled WGS sequence"/>
</dbReference>
<evidence type="ECO:0000313" key="1">
    <source>
        <dbReference type="EMBL" id="GAA3832432.1"/>
    </source>
</evidence>
<dbReference type="RefSeq" id="WP_344948225.1">
    <property type="nucleotide sequence ID" value="NZ_BAAAZR010000031.1"/>
</dbReference>
<keyword evidence="2" id="KW-1185">Reference proteome</keyword>
<gene>
    <name evidence="1" type="ORF">GCM10022226_62070</name>
</gene>
<evidence type="ECO:0000313" key="2">
    <source>
        <dbReference type="Proteomes" id="UP001500888"/>
    </source>
</evidence>
<proteinExistence type="predicted"/>
<protein>
    <submittedName>
        <fullName evidence="1">Uncharacterized protein</fullName>
    </submittedName>
</protein>
<sequence length="82" mass="9144">MSYRVELGGLALAKMKGFPDEALTALVARTAYLVREPWDAHVVDPSRTDLRQTTFGDGVGIMWFRVDEAAELITIYDLVWAG</sequence>
<accession>A0ABP7J1P1</accession>
<reference evidence="2" key="1">
    <citation type="journal article" date="2019" name="Int. J. Syst. Evol. Microbiol.">
        <title>The Global Catalogue of Microorganisms (GCM) 10K type strain sequencing project: providing services to taxonomists for standard genome sequencing and annotation.</title>
        <authorList>
            <consortium name="The Broad Institute Genomics Platform"/>
            <consortium name="The Broad Institute Genome Sequencing Center for Infectious Disease"/>
            <person name="Wu L."/>
            <person name="Ma J."/>
        </authorList>
    </citation>
    <scope>NUCLEOTIDE SEQUENCE [LARGE SCALE GENOMIC DNA]</scope>
    <source>
        <strain evidence="2">JCM 16908</strain>
    </source>
</reference>
<organism evidence="1 2">
    <name type="scientific">Sphaerisporangium flaviroseum</name>
    <dbReference type="NCBI Taxonomy" id="509199"/>
    <lineage>
        <taxon>Bacteria</taxon>
        <taxon>Bacillati</taxon>
        <taxon>Actinomycetota</taxon>
        <taxon>Actinomycetes</taxon>
        <taxon>Streptosporangiales</taxon>
        <taxon>Streptosporangiaceae</taxon>
        <taxon>Sphaerisporangium</taxon>
    </lineage>
</organism>